<dbReference type="SUPFAM" id="SSF51419">
    <property type="entry name" value="PLP-binding barrel"/>
    <property type="match status" value="1"/>
</dbReference>
<dbReference type="InterPro" id="IPR029066">
    <property type="entry name" value="PLP-binding_barrel"/>
</dbReference>
<dbReference type="InterPro" id="IPR001608">
    <property type="entry name" value="Ala_racemase_N"/>
</dbReference>
<evidence type="ECO:0000256" key="2">
    <source>
        <dbReference type="RuleBase" id="RU004514"/>
    </source>
</evidence>
<dbReference type="GO" id="GO:0030170">
    <property type="term" value="F:pyridoxal phosphate binding"/>
    <property type="evidence" value="ECO:0007669"/>
    <property type="project" value="InterPro"/>
</dbReference>
<dbReference type="GeneID" id="24597722"/>
<keyword evidence="1" id="KW-0663">Pyridoxal phosphate</keyword>
<reference evidence="4" key="2">
    <citation type="journal article" date="2019" name="Gigascience">
        <title>High-quality Schistosoma haematobium genome achieved by single-molecule and long-range sequencing.</title>
        <authorList>
            <person name="Stroehlein A.J."/>
            <person name="Korhonen P.K."/>
            <person name="Chong T.M."/>
            <person name="Lim Y.L."/>
            <person name="Chan K.G."/>
            <person name="Webster B."/>
            <person name="Rollinson D."/>
            <person name="Brindley P.J."/>
            <person name="Gasser R.B."/>
            <person name="Young N.D."/>
        </authorList>
    </citation>
    <scope>NUCLEOTIDE SEQUENCE</scope>
</reference>
<reference evidence="4" key="4">
    <citation type="journal article" date="2022" name="PLoS Pathog.">
        <title>Chromosome-level genome of Schistosoma haematobium underpins genome-wide explorations of molecular variation.</title>
        <authorList>
            <person name="Stroehlein A.J."/>
            <person name="Korhonen P.K."/>
            <person name="Lee V.V."/>
            <person name="Ralph S.A."/>
            <person name="Mentink-Kane M."/>
            <person name="You H."/>
            <person name="McManus D.P."/>
            <person name="Tchuente L.T."/>
            <person name="Stothard J.R."/>
            <person name="Kaur P."/>
            <person name="Dudchenko O."/>
            <person name="Aiden E.L."/>
            <person name="Yang B."/>
            <person name="Yang H."/>
            <person name="Emery A.M."/>
            <person name="Webster B.L."/>
            <person name="Brindley P.J."/>
            <person name="Rollinson D."/>
            <person name="Chang B.C.H."/>
            <person name="Gasser R.B."/>
            <person name="Young N.D."/>
        </authorList>
    </citation>
    <scope>NUCLEOTIDE SEQUENCE</scope>
</reference>
<keyword evidence="5" id="KW-1185">Reference proteome</keyword>
<protein>
    <recommendedName>
        <fullName evidence="3">Alanine racemase N-terminal domain-containing protein</fullName>
    </recommendedName>
</protein>
<dbReference type="CTD" id="24597722"/>
<evidence type="ECO:0000313" key="5">
    <source>
        <dbReference type="Proteomes" id="UP000471633"/>
    </source>
</evidence>
<dbReference type="EMBL" id="AMPZ03000003">
    <property type="protein sequence ID" value="KAH9587559.1"/>
    <property type="molecule type" value="Genomic_DNA"/>
</dbReference>
<sequence>MVETVDSMDHAEILNLSWGLNHQIPLNIMIQVNTSGEPQKSGIKPTEVNNLYNQIEAKCPHLKVVGLMCIGKEGVDINSGPNPDFVVSILVNLYFRNLYNAESYWRLLWGNRRWILN</sequence>
<reference evidence="4" key="3">
    <citation type="submission" date="2021-06" db="EMBL/GenBank/DDBJ databases">
        <title>Chromosome-level genome assembly for S. haematobium.</title>
        <authorList>
            <person name="Stroehlein A.J."/>
        </authorList>
    </citation>
    <scope>NUCLEOTIDE SEQUENCE</scope>
</reference>
<proteinExistence type="inferred from homology"/>
<comment type="similarity">
    <text evidence="2">Belongs to the pyridoxal phosphate-binding protein YggS/PROSC family.</text>
</comment>
<dbReference type="Gene3D" id="3.20.20.10">
    <property type="entry name" value="Alanine racemase"/>
    <property type="match status" value="1"/>
</dbReference>
<evidence type="ECO:0000313" key="4">
    <source>
        <dbReference type="EMBL" id="KAH9587559.1"/>
    </source>
</evidence>
<gene>
    <name evidence="4" type="ORF">MS3_00005258</name>
</gene>
<accession>A0A922RZZ0</accession>
<dbReference type="PANTHER" id="PTHR10146">
    <property type="entry name" value="PROLINE SYNTHETASE CO-TRANSCRIBED BACTERIAL HOMOLOG PROTEIN"/>
    <property type="match status" value="1"/>
</dbReference>
<dbReference type="PANTHER" id="PTHR10146:SF14">
    <property type="entry name" value="PYRIDOXAL PHOSPHATE HOMEOSTASIS PROTEIN"/>
    <property type="match status" value="1"/>
</dbReference>
<dbReference type="Pfam" id="PF01168">
    <property type="entry name" value="Ala_racemase_N"/>
    <property type="match status" value="1"/>
</dbReference>
<organism evidence="4 5">
    <name type="scientific">Schistosoma haematobium</name>
    <name type="common">Blood fluke</name>
    <dbReference type="NCBI Taxonomy" id="6185"/>
    <lineage>
        <taxon>Eukaryota</taxon>
        <taxon>Metazoa</taxon>
        <taxon>Spiralia</taxon>
        <taxon>Lophotrochozoa</taxon>
        <taxon>Platyhelminthes</taxon>
        <taxon>Trematoda</taxon>
        <taxon>Digenea</taxon>
        <taxon>Strigeidida</taxon>
        <taxon>Schistosomatoidea</taxon>
        <taxon>Schistosomatidae</taxon>
        <taxon>Schistosoma</taxon>
    </lineage>
</organism>
<name>A0A922RZZ0_SCHHA</name>
<dbReference type="RefSeq" id="XP_051069249.1">
    <property type="nucleotide sequence ID" value="XM_051213285.1"/>
</dbReference>
<dbReference type="InterPro" id="IPR011078">
    <property type="entry name" value="PyrdxlP_homeostasis"/>
</dbReference>
<feature type="domain" description="Alanine racemase N-terminal" evidence="3">
    <location>
        <begin position="2"/>
        <end position="70"/>
    </location>
</feature>
<dbReference type="AlphaFoldDB" id="A0A922RZZ0"/>
<comment type="caution">
    <text evidence="4">The sequence shown here is derived from an EMBL/GenBank/DDBJ whole genome shotgun (WGS) entry which is preliminary data.</text>
</comment>
<dbReference type="Proteomes" id="UP000471633">
    <property type="component" value="Unassembled WGS sequence"/>
</dbReference>
<reference evidence="4" key="1">
    <citation type="journal article" date="2012" name="Nat. Genet.">
        <title>Whole-genome sequence of Schistosoma haematobium.</title>
        <authorList>
            <person name="Young N.D."/>
            <person name="Jex A.R."/>
            <person name="Li B."/>
            <person name="Liu S."/>
            <person name="Yang L."/>
            <person name="Xiong Z."/>
            <person name="Li Y."/>
            <person name="Cantacessi C."/>
            <person name="Hall R.S."/>
            <person name="Xu X."/>
            <person name="Chen F."/>
            <person name="Wu X."/>
            <person name="Zerlotini A."/>
            <person name="Oliveira G."/>
            <person name="Hofmann A."/>
            <person name="Zhang G."/>
            <person name="Fang X."/>
            <person name="Kang Y."/>
            <person name="Campbell B.E."/>
            <person name="Loukas A."/>
            <person name="Ranganathan S."/>
            <person name="Rollinson D."/>
            <person name="Rinaldi G."/>
            <person name="Brindley P.J."/>
            <person name="Yang H."/>
            <person name="Wang J."/>
            <person name="Wang J."/>
            <person name="Gasser R.B."/>
        </authorList>
    </citation>
    <scope>NUCLEOTIDE SEQUENCE</scope>
</reference>
<evidence type="ECO:0000256" key="1">
    <source>
        <dbReference type="ARBA" id="ARBA00022898"/>
    </source>
</evidence>
<evidence type="ECO:0000259" key="3">
    <source>
        <dbReference type="Pfam" id="PF01168"/>
    </source>
</evidence>